<sequence>MSVTFFTENSQELLNKFNQDIRDGVIDTWRVEERDGHQCYIMISPHHEKEAFFKVLVDKNVLQFFLFKDGDNNNEDIEKDAYAYYSGAIMDAFLLEGTDYFKYAVVTATPVVDISKINFE</sequence>
<gene>
    <name evidence="1" type="ORF">E3D00_08245</name>
</gene>
<dbReference type="Proteomes" id="UP000316313">
    <property type="component" value="Chromosome"/>
</dbReference>
<dbReference type="KEGG" id="ssam:E3D00_08245"/>
<dbReference type="EMBL" id="CP038141">
    <property type="protein sequence ID" value="QDH17551.1"/>
    <property type="molecule type" value="Genomic_DNA"/>
</dbReference>
<name>A0A4Y6UMD2_9PROT</name>
<accession>A0A4Y6UMD2</accession>
<organism evidence="1 2">
    <name type="scientific">Swingsia samuiensis</name>
    <dbReference type="NCBI Taxonomy" id="1293412"/>
    <lineage>
        <taxon>Bacteria</taxon>
        <taxon>Pseudomonadati</taxon>
        <taxon>Pseudomonadota</taxon>
        <taxon>Alphaproteobacteria</taxon>
        <taxon>Acetobacterales</taxon>
        <taxon>Acetobacteraceae</taxon>
        <taxon>Swingsia</taxon>
    </lineage>
</organism>
<dbReference type="RefSeq" id="WP_141461606.1">
    <property type="nucleotide sequence ID" value="NZ_CP038141.1"/>
</dbReference>
<reference evidence="1 2" key="1">
    <citation type="submission" date="2019-03" db="EMBL/GenBank/DDBJ databases">
        <title>The complete genome sequence of Swingsia samuiensis NBRC107927(T).</title>
        <authorList>
            <person name="Chua K.-O."/>
            <person name="Chan K.-G."/>
            <person name="See-Too W.-S."/>
        </authorList>
    </citation>
    <scope>NUCLEOTIDE SEQUENCE [LARGE SCALE GENOMIC DNA]</scope>
    <source>
        <strain evidence="1 2">AH83</strain>
    </source>
</reference>
<dbReference type="AlphaFoldDB" id="A0A4Y6UMD2"/>
<protein>
    <submittedName>
        <fullName evidence="1">Uncharacterized protein</fullName>
    </submittedName>
</protein>
<evidence type="ECO:0000313" key="2">
    <source>
        <dbReference type="Proteomes" id="UP000316313"/>
    </source>
</evidence>
<dbReference type="OrthoDB" id="8453922at2"/>
<evidence type="ECO:0000313" key="1">
    <source>
        <dbReference type="EMBL" id="QDH17551.1"/>
    </source>
</evidence>
<proteinExistence type="predicted"/>
<keyword evidence="2" id="KW-1185">Reference proteome</keyword>